<dbReference type="EMBL" id="SRLO01000132">
    <property type="protein sequence ID" value="TNN72823.1"/>
    <property type="molecule type" value="Genomic_DNA"/>
</dbReference>
<protein>
    <submittedName>
        <fullName evidence="2">Uncharacterized protein</fullName>
    </submittedName>
</protein>
<evidence type="ECO:0000313" key="2">
    <source>
        <dbReference type="EMBL" id="TNN72823.1"/>
    </source>
</evidence>
<sequence>MFCSSAGLEGKRERSILGGKRSQSNAKRPGFSERVIVTWCAGGGVGTNAIGLSQAPPPPRSIANEGAKVVRIKADYSRNALDVDGCFSSIVIKKHLDSTTFPPGHMA</sequence>
<accession>A0A4Z2I6G5</accession>
<feature type="region of interest" description="Disordered" evidence="1">
    <location>
        <begin position="1"/>
        <end position="29"/>
    </location>
</feature>
<gene>
    <name evidence="2" type="ORF">EYF80_016934</name>
</gene>
<name>A0A4Z2I6G5_9TELE</name>
<organism evidence="2 3">
    <name type="scientific">Liparis tanakae</name>
    <name type="common">Tanaka's snailfish</name>
    <dbReference type="NCBI Taxonomy" id="230148"/>
    <lineage>
        <taxon>Eukaryota</taxon>
        <taxon>Metazoa</taxon>
        <taxon>Chordata</taxon>
        <taxon>Craniata</taxon>
        <taxon>Vertebrata</taxon>
        <taxon>Euteleostomi</taxon>
        <taxon>Actinopterygii</taxon>
        <taxon>Neopterygii</taxon>
        <taxon>Teleostei</taxon>
        <taxon>Neoteleostei</taxon>
        <taxon>Acanthomorphata</taxon>
        <taxon>Eupercaria</taxon>
        <taxon>Perciformes</taxon>
        <taxon>Cottioidei</taxon>
        <taxon>Cottales</taxon>
        <taxon>Liparidae</taxon>
        <taxon>Liparis</taxon>
    </lineage>
</organism>
<comment type="caution">
    <text evidence="2">The sequence shown here is derived from an EMBL/GenBank/DDBJ whole genome shotgun (WGS) entry which is preliminary data.</text>
</comment>
<dbReference type="Proteomes" id="UP000314294">
    <property type="component" value="Unassembled WGS sequence"/>
</dbReference>
<reference evidence="2 3" key="1">
    <citation type="submission" date="2019-03" db="EMBL/GenBank/DDBJ databases">
        <title>First draft genome of Liparis tanakae, snailfish: a comprehensive survey of snailfish specific genes.</title>
        <authorList>
            <person name="Kim W."/>
            <person name="Song I."/>
            <person name="Jeong J.-H."/>
            <person name="Kim D."/>
            <person name="Kim S."/>
            <person name="Ryu S."/>
            <person name="Song J.Y."/>
            <person name="Lee S.K."/>
        </authorList>
    </citation>
    <scope>NUCLEOTIDE SEQUENCE [LARGE SCALE GENOMIC DNA]</scope>
    <source>
        <tissue evidence="2">Muscle</tissue>
    </source>
</reference>
<proteinExistence type="predicted"/>
<evidence type="ECO:0000313" key="3">
    <source>
        <dbReference type="Proteomes" id="UP000314294"/>
    </source>
</evidence>
<dbReference type="AlphaFoldDB" id="A0A4Z2I6G5"/>
<evidence type="ECO:0000256" key="1">
    <source>
        <dbReference type="SAM" id="MobiDB-lite"/>
    </source>
</evidence>
<keyword evidence="3" id="KW-1185">Reference proteome</keyword>